<dbReference type="Pfam" id="PF02518">
    <property type="entry name" value="HATPase_c"/>
    <property type="match status" value="1"/>
</dbReference>
<dbReference type="InterPro" id="IPR003660">
    <property type="entry name" value="HAMP_dom"/>
</dbReference>
<keyword evidence="4" id="KW-0597">Phosphoprotein</keyword>
<organism evidence="14 15">
    <name type="scientific">Vreelandella sedimenti</name>
    <dbReference type="NCBI Taxonomy" id="2729618"/>
    <lineage>
        <taxon>Bacteria</taxon>
        <taxon>Pseudomonadati</taxon>
        <taxon>Pseudomonadota</taxon>
        <taxon>Gammaproteobacteria</taxon>
        <taxon>Oceanospirillales</taxon>
        <taxon>Halomonadaceae</taxon>
        <taxon>Vreelandella</taxon>
    </lineage>
</organism>
<comment type="subcellular location">
    <subcellularLocation>
        <location evidence="2">Membrane</location>
    </subcellularLocation>
</comment>
<dbReference type="Proteomes" id="UP000520876">
    <property type="component" value="Unassembled WGS sequence"/>
</dbReference>
<dbReference type="Gene3D" id="3.30.565.10">
    <property type="entry name" value="Histidine kinase-like ATPase, C-terminal domain"/>
    <property type="match status" value="1"/>
</dbReference>
<evidence type="ECO:0000313" key="14">
    <source>
        <dbReference type="EMBL" id="NYT75299.1"/>
    </source>
</evidence>
<dbReference type="InterPro" id="IPR050428">
    <property type="entry name" value="TCS_sensor_his_kinase"/>
</dbReference>
<dbReference type="PROSITE" id="PS50109">
    <property type="entry name" value="HIS_KIN"/>
    <property type="match status" value="1"/>
</dbReference>
<dbReference type="InterPro" id="IPR005467">
    <property type="entry name" value="His_kinase_dom"/>
</dbReference>
<feature type="domain" description="HAMP" evidence="13">
    <location>
        <begin position="186"/>
        <end position="237"/>
    </location>
</feature>
<evidence type="ECO:0000256" key="1">
    <source>
        <dbReference type="ARBA" id="ARBA00000085"/>
    </source>
</evidence>
<evidence type="ECO:0000256" key="6">
    <source>
        <dbReference type="ARBA" id="ARBA00022692"/>
    </source>
</evidence>
<evidence type="ECO:0000256" key="2">
    <source>
        <dbReference type="ARBA" id="ARBA00004370"/>
    </source>
</evidence>
<dbReference type="EMBL" id="JACCGK010000037">
    <property type="protein sequence ID" value="NYT75299.1"/>
    <property type="molecule type" value="Genomic_DNA"/>
</dbReference>
<dbReference type="AlphaFoldDB" id="A0A7Z0NBR0"/>
<feature type="domain" description="Histidine kinase" evidence="12">
    <location>
        <begin position="245"/>
        <end position="446"/>
    </location>
</feature>
<evidence type="ECO:0000256" key="4">
    <source>
        <dbReference type="ARBA" id="ARBA00022553"/>
    </source>
</evidence>
<comment type="catalytic activity">
    <reaction evidence="1">
        <text>ATP + protein L-histidine = ADP + protein N-phospho-L-histidine.</text>
        <dbReference type="EC" id="2.7.13.3"/>
    </reaction>
</comment>
<feature type="transmembrane region" description="Helical" evidence="11">
    <location>
        <begin position="20"/>
        <end position="41"/>
    </location>
</feature>
<dbReference type="InterPro" id="IPR036097">
    <property type="entry name" value="HisK_dim/P_sf"/>
</dbReference>
<dbReference type="SUPFAM" id="SSF55874">
    <property type="entry name" value="ATPase domain of HSP90 chaperone/DNA topoisomerase II/histidine kinase"/>
    <property type="match status" value="1"/>
</dbReference>
<keyword evidence="7 14" id="KW-0418">Kinase</keyword>
<comment type="caution">
    <text evidence="14">The sequence shown here is derived from an EMBL/GenBank/DDBJ whole genome shotgun (WGS) entry which is preliminary data.</text>
</comment>
<feature type="transmembrane region" description="Helical" evidence="11">
    <location>
        <begin position="162"/>
        <end position="185"/>
    </location>
</feature>
<dbReference type="InterPro" id="IPR004358">
    <property type="entry name" value="Sig_transdc_His_kin-like_C"/>
</dbReference>
<keyword evidence="10 11" id="KW-0472">Membrane</keyword>
<gene>
    <name evidence="14" type="ORF">HZU72_23245</name>
</gene>
<dbReference type="GO" id="GO:0005886">
    <property type="term" value="C:plasma membrane"/>
    <property type="evidence" value="ECO:0007669"/>
    <property type="project" value="TreeGrafter"/>
</dbReference>
<accession>A0A7Z0NBR0</accession>
<dbReference type="PANTHER" id="PTHR45436">
    <property type="entry name" value="SENSOR HISTIDINE KINASE YKOH"/>
    <property type="match status" value="1"/>
</dbReference>
<reference evidence="14 15" key="1">
    <citation type="submission" date="2020-07" db="EMBL/GenBank/DDBJ databases">
        <title>Halomonas sp. QX-2 draft genome sequence.</title>
        <authorList>
            <person name="Qiu X."/>
        </authorList>
    </citation>
    <scope>NUCLEOTIDE SEQUENCE [LARGE SCALE GENOMIC DNA]</scope>
    <source>
        <strain evidence="14 15">QX-2</strain>
    </source>
</reference>
<dbReference type="SUPFAM" id="SSF47384">
    <property type="entry name" value="Homodimeric domain of signal transducing histidine kinase"/>
    <property type="match status" value="1"/>
</dbReference>
<keyword evidence="5" id="KW-0808">Transferase</keyword>
<evidence type="ECO:0000256" key="10">
    <source>
        <dbReference type="ARBA" id="ARBA00023136"/>
    </source>
</evidence>
<evidence type="ECO:0000256" key="3">
    <source>
        <dbReference type="ARBA" id="ARBA00012438"/>
    </source>
</evidence>
<evidence type="ECO:0000259" key="13">
    <source>
        <dbReference type="PROSITE" id="PS50885"/>
    </source>
</evidence>
<keyword evidence="9" id="KW-0902">Two-component regulatory system</keyword>
<sequence length="450" mass="50551">MVRGISLLHIDRRSLRIRLLAWLGGVALLVVVTTWLLHGIFLQSLARDFLGERLQREANHAVAQLEQDQTAVPTALDSVSQGYQVFHHLYVLRFNGSVSASDPQWQQQLAPLLDESGDALIDVNRGTQHMLVYRRHFEWQGTQGVLLVGEDFSQVESGLATLHWWVGGIAAVLLGMLIILNMLAVNRGLIPLWQLRQQLEALRSGKRDRLSLVAPSELDELVDQLNWFMDDIDLRLKRSRESVANLSHALKTPLAAVTQVLRGNRPIDDNRRHKLLSRIEDINAQLDAELRRSRIAGPNAGRMANVTRDSLRLIEMFRSLYPERMFDLTHSAREEEQVPIESHDFSEILGIVLDNAGKWSSRRVLCDIAVTVTALTLTIDDDGQGVAEEELSRLGERGTRLDERRPGYGLGLSILAQLIVRYSGHSQFERSPLGGLRVTIALPLTAEVVN</sequence>
<dbReference type="Gene3D" id="1.10.287.130">
    <property type="match status" value="1"/>
</dbReference>
<evidence type="ECO:0000256" key="11">
    <source>
        <dbReference type="SAM" id="Phobius"/>
    </source>
</evidence>
<dbReference type="PROSITE" id="PS50885">
    <property type="entry name" value="HAMP"/>
    <property type="match status" value="1"/>
</dbReference>
<dbReference type="InterPro" id="IPR003594">
    <property type="entry name" value="HATPase_dom"/>
</dbReference>
<keyword evidence="15" id="KW-1185">Reference proteome</keyword>
<dbReference type="GO" id="GO:0000155">
    <property type="term" value="F:phosphorelay sensor kinase activity"/>
    <property type="evidence" value="ECO:0007669"/>
    <property type="project" value="InterPro"/>
</dbReference>
<evidence type="ECO:0000256" key="8">
    <source>
        <dbReference type="ARBA" id="ARBA00022989"/>
    </source>
</evidence>
<evidence type="ECO:0000256" key="9">
    <source>
        <dbReference type="ARBA" id="ARBA00023012"/>
    </source>
</evidence>
<dbReference type="SMART" id="SM00387">
    <property type="entry name" value="HATPase_c"/>
    <property type="match status" value="1"/>
</dbReference>
<dbReference type="EC" id="2.7.13.3" evidence="3"/>
<keyword evidence="8 11" id="KW-1133">Transmembrane helix</keyword>
<name>A0A7Z0NBR0_9GAMM</name>
<evidence type="ECO:0000256" key="5">
    <source>
        <dbReference type="ARBA" id="ARBA00022679"/>
    </source>
</evidence>
<evidence type="ECO:0000256" key="7">
    <source>
        <dbReference type="ARBA" id="ARBA00022777"/>
    </source>
</evidence>
<evidence type="ECO:0000259" key="12">
    <source>
        <dbReference type="PROSITE" id="PS50109"/>
    </source>
</evidence>
<dbReference type="InterPro" id="IPR036890">
    <property type="entry name" value="HATPase_C_sf"/>
</dbReference>
<protein>
    <recommendedName>
        <fullName evidence="3">histidine kinase</fullName>
        <ecNumber evidence="3">2.7.13.3</ecNumber>
    </recommendedName>
</protein>
<dbReference type="PRINTS" id="PR00344">
    <property type="entry name" value="BCTRLSENSOR"/>
</dbReference>
<proteinExistence type="predicted"/>
<dbReference type="PANTHER" id="PTHR45436:SF5">
    <property type="entry name" value="SENSOR HISTIDINE KINASE TRCS"/>
    <property type="match status" value="1"/>
</dbReference>
<keyword evidence="6 11" id="KW-0812">Transmembrane</keyword>
<evidence type="ECO:0000313" key="15">
    <source>
        <dbReference type="Proteomes" id="UP000520876"/>
    </source>
</evidence>